<protein>
    <submittedName>
        <fullName evidence="1">Uncharacterized protein</fullName>
    </submittedName>
</protein>
<name>A0A9Q0NHY7_9DIPT</name>
<organism evidence="1 2">
    <name type="scientific">Pseudolycoriella hygida</name>
    <dbReference type="NCBI Taxonomy" id="35572"/>
    <lineage>
        <taxon>Eukaryota</taxon>
        <taxon>Metazoa</taxon>
        <taxon>Ecdysozoa</taxon>
        <taxon>Arthropoda</taxon>
        <taxon>Hexapoda</taxon>
        <taxon>Insecta</taxon>
        <taxon>Pterygota</taxon>
        <taxon>Neoptera</taxon>
        <taxon>Endopterygota</taxon>
        <taxon>Diptera</taxon>
        <taxon>Nematocera</taxon>
        <taxon>Sciaroidea</taxon>
        <taxon>Sciaridae</taxon>
        <taxon>Pseudolycoriella</taxon>
    </lineage>
</organism>
<dbReference type="EMBL" id="WJQU01000001">
    <property type="protein sequence ID" value="KAJ6650149.1"/>
    <property type="molecule type" value="Genomic_DNA"/>
</dbReference>
<reference evidence="1" key="1">
    <citation type="submission" date="2022-07" db="EMBL/GenBank/DDBJ databases">
        <authorList>
            <person name="Trinca V."/>
            <person name="Uliana J.V.C."/>
            <person name="Torres T.T."/>
            <person name="Ward R.J."/>
            <person name="Monesi N."/>
        </authorList>
    </citation>
    <scope>NUCLEOTIDE SEQUENCE</scope>
    <source>
        <strain evidence="1">HSMRA1968</strain>
        <tissue evidence="1">Whole embryos</tissue>
    </source>
</reference>
<gene>
    <name evidence="1" type="ORF">Bhyg_05393</name>
</gene>
<evidence type="ECO:0000313" key="1">
    <source>
        <dbReference type="EMBL" id="KAJ6650149.1"/>
    </source>
</evidence>
<sequence>MKLKIILTSIVLLKVNKSRKFDLYKCLMMIRL</sequence>
<evidence type="ECO:0000313" key="2">
    <source>
        <dbReference type="Proteomes" id="UP001151699"/>
    </source>
</evidence>
<dbReference type="AlphaFoldDB" id="A0A9Q0NHY7"/>
<accession>A0A9Q0NHY7</accession>
<keyword evidence="2" id="KW-1185">Reference proteome</keyword>
<proteinExistence type="predicted"/>
<comment type="caution">
    <text evidence="1">The sequence shown here is derived from an EMBL/GenBank/DDBJ whole genome shotgun (WGS) entry which is preliminary data.</text>
</comment>
<dbReference type="Proteomes" id="UP001151699">
    <property type="component" value="Chromosome A"/>
</dbReference>